<protein>
    <submittedName>
        <fullName evidence="1">Uncharacterized protein</fullName>
    </submittedName>
</protein>
<dbReference type="Proteomes" id="UP000703590">
    <property type="component" value="Unassembled WGS sequence"/>
</dbReference>
<comment type="caution">
    <text evidence="1">The sequence shown here is derived from an EMBL/GenBank/DDBJ whole genome shotgun (WGS) entry which is preliminary data.</text>
</comment>
<reference evidence="1 2" key="3">
    <citation type="submission" date="2021-02" db="EMBL/GenBank/DDBJ databases">
        <authorList>
            <person name="Merkel A.Y."/>
        </authorList>
    </citation>
    <scope>NUCLEOTIDE SEQUENCE [LARGE SCALE GENOMIC DNA]</scope>
    <source>
        <strain evidence="1 2">T05b</strain>
    </source>
</reference>
<gene>
    <name evidence="1" type="ORF">JWV37_04150</name>
</gene>
<evidence type="ECO:0000313" key="2">
    <source>
        <dbReference type="Proteomes" id="UP000703590"/>
    </source>
</evidence>
<organism evidence="1 2">
    <name type="scientific">Sulfurospirillum tamanense</name>
    <dbReference type="NCBI Taxonomy" id="2813362"/>
    <lineage>
        <taxon>Bacteria</taxon>
        <taxon>Pseudomonadati</taxon>
        <taxon>Campylobacterota</taxon>
        <taxon>Epsilonproteobacteria</taxon>
        <taxon>Campylobacterales</taxon>
        <taxon>Sulfurospirillaceae</taxon>
        <taxon>Sulfurospirillum</taxon>
    </lineage>
</organism>
<dbReference type="EMBL" id="JAFHKK010000006">
    <property type="protein sequence ID" value="MBN2963965.1"/>
    <property type="molecule type" value="Genomic_DNA"/>
</dbReference>
<name>A0ABS2WQU6_9BACT</name>
<reference evidence="1 2" key="1">
    <citation type="submission" date="2021-02" db="EMBL/GenBank/DDBJ databases">
        <title>Sulfurospirillum tamanensis sp. nov.</title>
        <authorList>
            <person name="Frolova A."/>
            <person name="Merkel A."/>
            <person name="Slobodkin A."/>
        </authorList>
    </citation>
    <scope>NUCLEOTIDE SEQUENCE [LARGE SCALE GENOMIC DNA]</scope>
    <source>
        <strain evidence="1 2">T05b</strain>
    </source>
</reference>
<proteinExistence type="predicted"/>
<reference evidence="2" key="2">
    <citation type="submission" date="2021-02" db="EMBL/GenBank/DDBJ databases">
        <title>Sulfurospirillum tamanensis sp. nov.</title>
        <authorList>
            <person name="Merkel A.Y."/>
        </authorList>
    </citation>
    <scope>NUCLEOTIDE SEQUENCE [LARGE SCALE GENOMIC DNA]</scope>
    <source>
        <strain evidence="2">T05b</strain>
    </source>
</reference>
<sequence>MPRLVNAPLKIAFEPVVDEALYIKEFEKLSFSDEDPVGQWLKIAKARGETGESDPVLLTLMVELHRKIDSLGAYVRNEQTQYLALAKHAEIDQIGFEYFHLEVPVLETGKRYYGRILMPVFPKREFPLFFEAEGKDLAKMVRLHEGDESDWNAYVMARERIMIRQIKAKRDGF</sequence>
<evidence type="ECO:0000313" key="1">
    <source>
        <dbReference type="EMBL" id="MBN2963965.1"/>
    </source>
</evidence>
<keyword evidence="2" id="KW-1185">Reference proteome</keyword>
<accession>A0ABS2WQU6</accession>
<dbReference type="RefSeq" id="WP_205458514.1">
    <property type="nucleotide sequence ID" value="NZ_JAFHKK010000006.1"/>
</dbReference>